<dbReference type="SUPFAM" id="SSF47413">
    <property type="entry name" value="lambda repressor-like DNA-binding domains"/>
    <property type="match status" value="1"/>
</dbReference>
<evidence type="ECO:0000313" key="3">
    <source>
        <dbReference type="Proteomes" id="UP000199651"/>
    </source>
</evidence>
<dbReference type="GO" id="GO:0003677">
    <property type="term" value="F:DNA binding"/>
    <property type="evidence" value="ECO:0007669"/>
    <property type="project" value="InterPro"/>
</dbReference>
<dbReference type="Gene3D" id="1.10.260.40">
    <property type="entry name" value="lambda repressor-like DNA-binding domains"/>
    <property type="match status" value="1"/>
</dbReference>
<evidence type="ECO:0000313" key="2">
    <source>
        <dbReference type="EMBL" id="SDO01539.1"/>
    </source>
</evidence>
<accession>A0A1H0G473</accession>
<dbReference type="SMART" id="SM00530">
    <property type="entry name" value="HTH_XRE"/>
    <property type="match status" value="1"/>
</dbReference>
<organism evidence="2 3">
    <name type="scientific">Actinokineospora alba</name>
    <dbReference type="NCBI Taxonomy" id="504798"/>
    <lineage>
        <taxon>Bacteria</taxon>
        <taxon>Bacillati</taxon>
        <taxon>Actinomycetota</taxon>
        <taxon>Actinomycetes</taxon>
        <taxon>Pseudonocardiales</taxon>
        <taxon>Pseudonocardiaceae</taxon>
        <taxon>Actinokineospora</taxon>
    </lineage>
</organism>
<proteinExistence type="predicted"/>
<dbReference type="CDD" id="cd00093">
    <property type="entry name" value="HTH_XRE"/>
    <property type="match status" value="1"/>
</dbReference>
<dbReference type="InterPro" id="IPR010982">
    <property type="entry name" value="Lambda_DNA-bd_dom_sf"/>
</dbReference>
<dbReference type="AlphaFoldDB" id="A0A1H0G473"/>
<reference evidence="3" key="1">
    <citation type="submission" date="2016-10" db="EMBL/GenBank/DDBJ databases">
        <authorList>
            <person name="Varghese N."/>
            <person name="Submissions S."/>
        </authorList>
    </citation>
    <scope>NUCLEOTIDE SEQUENCE [LARGE SCALE GENOMIC DNA]</scope>
    <source>
        <strain evidence="3">IBRC-M 10655</strain>
    </source>
</reference>
<dbReference type="Pfam" id="PF13560">
    <property type="entry name" value="HTH_31"/>
    <property type="match status" value="1"/>
</dbReference>
<dbReference type="InterPro" id="IPR001387">
    <property type="entry name" value="Cro/C1-type_HTH"/>
</dbReference>
<gene>
    <name evidence="2" type="ORF">SAMN05192558_101648</name>
</gene>
<dbReference type="RefSeq" id="WP_091369693.1">
    <property type="nucleotide sequence ID" value="NZ_FNDV01000003.1"/>
</dbReference>
<protein>
    <submittedName>
        <fullName evidence="2">Helix-turn-helix domain-containing protein</fullName>
    </submittedName>
</protein>
<dbReference type="STRING" id="504798.SAMN05421871_103223"/>
<sequence>MFGERLRYWREVAGLTQTQLADRLGYHHTYISKLESGGRRPPSDLARRADELLGAGGDLATFARSDGRWPLTGDPGSIVDPLPGTGFAAERADTAVQHWSARFPVYGIVCPLHSRTGCTASVADTPIAELLGRQPSKPRAAVVHGFAALLAGYSQLNLERATTDIIAPVERCVHAISRAMDGAGKPVALALSSLAAHFADLAGWLRVESGQNGLGMAWFQRGLDWARASDNVPAQCALFARMSGVARLEGDGHSAITYATAAQATDPRRRWAALYGQLHAARGHAQLGDGREFDRVAGEVLTLAERLGERDQVEAPWLCGAEGQTFVSSFLSGGLRDLAKRSGDVRPAARAAELARRSLVTLPRQMYPSRVLLTLRLADSHACAGELDAAVATAGPVVAEAQRVRMALIGRELAGLRARLARGGALTALDNTVLARTRNDHSAVG</sequence>
<dbReference type="PROSITE" id="PS50943">
    <property type="entry name" value="HTH_CROC1"/>
    <property type="match status" value="1"/>
</dbReference>
<name>A0A1H0G473_9PSEU</name>
<keyword evidence="3" id="KW-1185">Reference proteome</keyword>
<evidence type="ECO:0000259" key="1">
    <source>
        <dbReference type="PROSITE" id="PS50943"/>
    </source>
</evidence>
<dbReference type="EMBL" id="FNJB01000001">
    <property type="protein sequence ID" value="SDO01539.1"/>
    <property type="molecule type" value="Genomic_DNA"/>
</dbReference>
<dbReference type="Proteomes" id="UP000199651">
    <property type="component" value="Unassembled WGS sequence"/>
</dbReference>
<feature type="domain" description="HTH cro/C1-type" evidence="1">
    <location>
        <begin position="6"/>
        <end position="59"/>
    </location>
</feature>